<dbReference type="NCBIfam" id="TIGR01410">
    <property type="entry name" value="tatB"/>
    <property type="match status" value="1"/>
</dbReference>
<protein>
    <submittedName>
        <fullName evidence="12">Tat protein translocase TatB subunit</fullName>
    </submittedName>
    <submittedName>
        <fullName evidence="11">Twin-arginine translocase subunit TatB</fullName>
    </submittedName>
</protein>
<reference evidence="12 14" key="2">
    <citation type="submission" date="2018-04" db="EMBL/GenBank/DDBJ databases">
        <title>Genomic Encyclopedia of Type Strains, Phase IV (KMG-IV): sequencing the most valuable type-strain genomes for metagenomic binning, comparative biology and taxonomic classification.</title>
        <authorList>
            <person name="Goeker M."/>
        </authorList>
    </citation>
    <scope>NUCLEOTIDE SEQUENCE [LARGE SCALE GENOMIC DNA]</scope>
    <source>
        <strain evidence="12 14">DSM 28688</strain>
    </source>
</reference>
<dbReference type="Gene3D" id="1.20.5.3310">
    <property type="match status" value="1"/>
</dbReference>
<dbReference type="Proteomes" id="UP000218332">
    <property type="component" value="Unassembled WGS sequence"/>
</dbReference>
<evidence type="ECO:0000256" key="8">
    <source>
        <dbReference type="ARBA" id="ARBA00023136"/>
    </source>
</evidence>
<dbReference type="Proteomes" id="UP000245887">
    <property type="component" value="Unassembled WGS sequence"/>
</dbReference>
<dbReference type="GO" id="GO:0043953">
    <property type="term" value="P:protein transport by the Tat complex"/>
    <property type="evidence" value="ECO:0007669"/>
    <property type="project" value="InterPro"/>
</dbReference>
<gene>
    <name evidence="11" type="primary">tatB</name>
    <name evidence="12" type="ORF">C8D92_10459</name>
    <name evidence="11" type="ORF">CF392_13495</name>
</gene>
<dbReference type="PRINTS" id="PR01506">
    <property type="entry name" value="TATBPROTEIN"/>
</dbReference>
<dbReference type="AlphaFoldDB" id="A0A2A2I0Y8"/>
<accession>A0A2A2I0Y8</accession>
<dbReference type="PANTHER" id="PTHR33162">
    <property type="entry name" value="SEC-INDEPENDENT PROTEIN TRANSLOCASE PROTEIN TATA, CHLOROPLASTIC"/>
    <property type="match status" value="1"/>
</dbReference>
<evidence type="ECO:0000256" key="5">
    <source>
        <dbReference type="ARBA" id="ARBA00022927"/>
    </source>
</evidence>
<dbReference type="PANTHER" id="PTHR33162:SF1">
    <property type="entry name" value="SEC-INDEPENDENT PROTEIN TRANSLOCASE PROTEIN TATA, CHLOROPLASTIC"/>
    <property type="match status" value="1"/>
</dbReference>
<evidence type="ECO:0000256" key="2">
    <source>
        <dbReference type="ARBA" id="ARBA00022448"/>
    </source>
</evidence>
<keyword evidence="4 10" id="KW-0812">Transmembrane</keyword>
<evidence type="ECO:0000256" key="1">
    <source>
        <dbReference type="ARBA" id="ARBA00004167"/>
    </source>
</evidence>
<keyword evidence="8 10" id="KW-0472">Membrane</keyword>
<dbReference type="GO" id="GO:0008320">
    <property type="term" value="F:protein transmembrane transporter activity"/>
    <property type="evidence" value="ECO:0007669"/>
    <property type="project" value="InterPro"/>
</dbReference>
<reference evidence="11 13" key="1">
    <citation type="submission" date="2017-07" db="EMBL/GenBank/DDBJ databases">
        <title>Tamlnaduibacter salinus (Mi-7) genome sequencing.</title>
        <authorList>
            <person name="Verma A."/>
            <person name="Krishnamurthi S."/>
        </authorList>
    </citation>
    <scope>NUCLEOTIDE SEQUENCE [LARGE SCALE GENOMIC DNA]</scope>
    <source>
        <strain evidence="11 13">Mi-7</strain>
    </source>
</reference>
<evidence type="ECO:0000256" key="10">
    <source>
        <dbReference type="SAM" id="Phobius"/>
    </source>
</evidence>
<comment type="subcellular location">
    <subcellularLocation>
        <location evidence="1">Membrane</location>
        <topology evidence="1">Single-pass membrane protein</topology>
    </subcellularLocation>
</comment>
<keyword evidence="3" id="KW-1003">Cell membrane</keyword>
<keyword evidence="2" id="KW-0813">Transport</keyword>
<evidence type="ECO:0000313" key="11">
    <source>
        <dbReference type="EMBL" id="PAV24934.1"/>
    </source>
</evidence>
<feature type="region of interest" description="Disordered" evidence="9">
    <location>
        <begin position="78"/>
        <end position="97"/>
    </location>
</feature>
<organism evidence="11 13">
    <name type="scientific">Tamilnaduibacter salinus</name>
    <dbReference type="NCBI Taxonomy" id="1484056"/>
    <lineage>
        <taxon>Bacteria</taxon>
        <taxon>Pseudomonadati</taxon>
        <taxon>Pseudomonadota</taxon>
        <taxon>Gammaproteobacteria</taxon>
        <taxon>Pseudomonadales</taxon>
        <taxon>Marinobacteraceae</taxon>
        <taxon>Tamilnaduibacter</taxon>
    </lineage>
</organism>
<feature type="compositionally biased region" description="Polar residues" evidence="9">
    <location>
        <begin position="80"/>
        <end position="90"/>
    </location>
</feature>
<dbReference type="OrthoDB" id="9816005at2"/>
<comment type="caution">
    <text evidence="11">The sequence shown here is derived from an EMBL/GenBank/DDBJ whole genome shotgun (WGS) entry which is preliminary data.</text>
</comment>
<dbReference type="EMBL" id="NMPM01000088">
    <property type="protein sequence ID" value="PAV24934.1"/>
    <property type="molecule type" value="Genomic_DNA"/>
</dbReference>
<dbReference type="EMBL" id="QEKQ01000004">
    <property type="protein sequence ID" value="PVY76828.1"/>
    <property type="molecule type" value="Genomic_DNA"/>
</dbReference>
<evidence type="ECO:0000256" key="9">
    <source>
        <dbReference type="SAM" id="MobiDB-lite"/>
    </source>
</evidence>
<keyword evidence="7" id="KW-0811">Translocation</keyword>
<dbReference type="InterPro" id="IPR003369">
    <property type="entry name" value="TatA/B/E"/>
</dbReference>
<dbReference type="Pfam" id="PF02416">
    <property type="entry name" value="TatA_B_E"/>
    <property type="match status" value="1"/>
</dbReference>
<evidence type="ECO:0000256" key="3">
    <source>
        <dbReference type="ARBA" id="ARBA00022475"/>
    </source>
</evidence>
<keyword evidence="13" id="KW-1185">Reference proteome</keyword>
<sequence length="97" mass="10945">MVDIGFIELLICALIGLLVLGPERLPMVARTAGRWVGRGRRLTQQFMREIDGEPLRQGLRDHGGDELDALRRDLRETDQQLRTAGQTDPANRQEPPT</sequence>
<keyword evidence="6 10" id="KW-1133">Transmembrane helix</keyword>
<name>A0A2A2I0Y8_9GAMM</name>
<evidence type="ECO:0000256" key="6">
    <source>
        <dbReference type="ARBA" id="ARBA00022989"/>
    </source>
</evidence>
<feature type="transmembrane region" description="Helical" evidence="10">
    <location>
        <begin position="6"/>
        <end position="25"/>
    </location>
</feature>
<evidence type="ECO:0000256" key="4">
    <source>
        <dbReference type="ARBA" id="ARBA00022692"/>
    </source>
</evidence>
<dbReference type="InterPro" id="IPR018448">
    <property type="entry name" value="TatB"/>
</dbReference>
<dbReference type="RefSeq" id="WP_095611978.1">
    <property type="nucleotide sequence ID" value="NZ_NMPM01000088.1"/>
</dbReference>
<proteinExistence type="predicted"/>
<evidence type="ECO:0000313" key="14">
    <source>
        <dbReference type="Proteomes" id="UP000245887"/>
    </source>
</evidence>
<keyword evidence="5" id="KW-0653">Protein transport</keyword>
<evidence type="ECO:0000313" key="13">
    <source>
        <dbReference type="Proteomes" id="UP000218332"/>
    </source>
</evidence>
<evidence type="ECO:0000256" key="7">
    <source>
        <dbReference type="ARBA" id="ARBA00023010"/>
    </source>
</evidence>
<evidence type="ECO:0000313" key="12">
    <source>
        <dbReference type="EMBL" id="PVY76828.1"/>
    </source>
</evidence>
<dbReference type="GO" id="GO:0016020">
    <property type="term" value="C:membrane"/>
    <property type="evidence" value="ECO:0007669"/>
    <property type="project" value="UniProtKB-SubCell"/>
</dbReference>